<reference evidence="2" key="2">
    <citation type="submission" date="2015-06" db="UniProtKB">
        <authorList>
            <consortium name="EnsemblPlants"/>
        </authorList>
    </citation>
    <scope>IDENTIFICATION</scope>
    <source>
        <strain evidence="2">DM1-3 516 R44</strain>
    </source>
</reference>
<dbReference type="InParanoid" id="M1DYH6"/>
<evidence type="ECO:0000256" key="1">
    <source>
        <dbReference type="SAM" id="MobiDB-lite"/>
    </source>
</evidence>
<organism evidence="2 3">
    <name type="scientific">Solanum tuberosum</name>
    <name type="common">Potato</name>
    <dbReference type="NCBI Taxonomy" id="4113"/>
    <lineage>
        <taxon>Eukaryota</taxon>
        <taxon>Viridiplantae</taxon>
        <taxon>Streptophyta</taxon>
        <taxon>Embryophyta</taxon>
        <taxon>Tracheophyta</taxon>
        <taxon>Spermatophyta</taxon>
        <taxon>Magnoliopsida</taxon>
        <taxon>eudicotyledons</taxon>
        <taxon>Gunneridae</taxon>
        <taxon>Pentapetalae</taxon>
        <taxon>asterids</taxon>
        <taxon>lamiids</taxon>
        <taxon>Solanales</taxon>
        <taxon>Solanaceae</taxon>
        <taxon>Solanoideae</taxon>
        <taxon>Solaneae</taxon>
        <taxon>Solanum</taxon>
    </lineage>
</organism>
<name>M1DYH6_SOLTU</name>
<protein>
    <recommendedName>
        <fullName evidence="4">Integrase core domain containing protein</fullName>
    </recommendedName>
</protein>
<feature type="region of interest" description="Disordered" evidence="1">
    <location>
        <begin position="118"/>
        <end position="141"/>
    </location>
</feature>
<dbReference type="Proteomes" id="UP000011115">
    <property type="component" value="Unassembled WGS sequence"/>
</dbReference>
<proteinExistence type="predicted"/>
<dbReference type="Gramene" id="PGSC0003DMT400096460">
    <property type="protein sequence ID" value="PGSC0003DMT400096460"/>
    <property type="gene ID" value="PGSC0003DMG400046031"/>
</dbReference>
<sequence length="141" mass="14730">MSSFRTELASFWAYVDAILATLAVEPHAAPSSLGDDLILGALFSREDADAQLEPARARGKRHRSSHKTELMEKEKSSKRASSSIPVCEVLPTVAINVSTTDGAIRVADSTTDGAILVDVGTTEGDPSVDLAGSGKSDPSAC</sequence>
<feature type="compositionally biased region" description="Basic and acidic residues" evidence="1">
    <location>
        <begin position="66"/>
        <end position="77"/>
    </location>
</feature>
<dbReference type="PaxDb" id="4113-PGSC0003DMT400096460"/>
<accession>M1DYH6</accession>
<dbReference type="AlphaFoldDB" id="M1DYH6"/>
<dbReference type="HOGENOM" id="CLU_028647_6_2_1"/>
<evidence type="ECO:0000313" key="3">
    <source>
        <dbReference type="Proteomes" id="UP000011115"/>
    </source>
</evidence>
<feature type="region of interest" description="Disordered" evidence="1">
    <location>
        <begin position="50"/>
        <end position="83"/>
    </location>
</feature>
<reference evidence="3" key="1">
    <citation type="journal article" date="2011" name="Nature">
        <title>Genome sequence and analysis of the tuber crop potato.</title>
        <authorList>
            <consortium name="The Potato Genome Sequencing Consortium"/>
        </authorList>
    </citation>
    <scope>NUCLEOTIDE SEQUENCE [LARGE SCALE GENOMIC DNA]</scope>
    <source>
        <strain evidence="3">cv. DM1-3 516 R44</strain>
    </source>
</reference>
<evidence type="ECO:0008006" key="4">
    <source>
        <dbReference type="Google" id="ProtNLM"/>
    </source>
</evidence>
<keyword evidence="3" id="KW-1185">Reference proteome</keyword>
<dbReference type="EnsemblPlants" id="PGSC0003DMT400096460">
    <property type="protein sequence ID" value="PGSC0003DMT400096460"/>
    <property type="gene ID" value="PGSC0003DMG400046031"/>
</dbReference>
<evidence type="ECO:0000313" key="2">
    <source>
        <dbReference type="EnsemblPlants" id="PGSC0003DMT400096460"/>
    </source>
</evidence>